<organism evidence="1 2">
    <name type="scientific">Tritrichomonas musculus</name>
    <dbReference type="NCBI Taxonomy" id="1915356"/>
    <lineage>
        <taxon>Eukaryota</taxon>
        <taxon>Metamonada</taxon>
        <taxon>Parabasalia</taxon>
        <taxon>Tritrichomonadida</taxon>
        <taxon>Tritrichomonadidae</taxon>
        <taxon>Tritrichomonas</taxon>
    </lineage>
</organism>
<evidence type="ECO:0000313" key="2">
    <source>
        <dbReference type="Proteomes" id="UP001470230"/>
    </source>
</evidence>
<reference evidence="1 2" key="1">
    <citation type="submission" date="2024-04" db="EMBL/GenBank/DDBJ databases">
        <title>Tritrichomonas musculus Genome.</title>
        <authorList>
            <person name="Alves-Ferreira E."/>
            <person name="Grigg M."/>
            <person name="Lorenzi H."/>
            <person name="Galac M."/>
        </authorList>
    </citation>
    <scope>NUCLEOTIDE SEQUENCE [LARGE SCALE GENOMIC DNA]</scope>
    <source>
        <strain evidence="1 2">EAF2021</strain>
    </source>
</reference>
<sequence>MSSKNKEQGLKNLMIYDFSNNSFVINQTPVYIGSQVISATLLGESIIFSIKDKKIYRIQTNQEENEYSLLFSGSRISEISSEFTQIRTDSLNINTFYAYSNHKIYEFQIDEEESVKYHNINIKHDFDKYAISSKYIATQKFLEKKDISIINVISRQYEENILQLEVNLFSTIYVDNIFLYIFDSENQTVSIYTLEPPDKTPYRTITSVVQIIEGDQIGIQRSTMEIETMGFKPNSFAKKYLPIYSYINKEYLYTIEGSLYSKITPVKRRKLVIPLRLEENVYFDNINYFYFKRDSDNKILCSKELFDLSTQTDFYSQIMLQKDFFLVSSNKCIKLYNKKIGSSEYNCRDLKKEMNAPLYSLVSDLKNPFSFFGLTDKGICNHYHINQNSNFDLSAKPIRKDVIDFCSSRYFIVLLTYYGVIHVINRNDDTDKVLSRSQITIEKHEIIKIYNDDQFLYILYQKKSKNKPKMLYQYQINKLEEEPTILGQISNIWRTSNSGSICIQQKNLIICDGHVRQTKKKNINQGIAFSRGTFCIWKDESLNPPKFLQLYSDKNVITFYNGYCCFLFSPKQETFVIKFNDDSNFYSKEISKLNLNQILNKTQNSEDNNGKVTGKISNALSATVIGNDTIVFSTPNQLKLIFISKSEPNYGCYSIDIDIPQKKLNNLMPHPSDMNSFFGLDEKVLYMYTLKDGYIDQDGQILANEVISYSVSKKHILIQFSNDSEVLTEDSSVFIYDLEKLVSEEITVDDYQYSIEDSACENDKNTVNYYIDDDYVYVFHHDNMVVSQETDTSNSYCTLYKLNTRGRLSEVTTYENVMSVFDTFQVIVVLSENRFVFRNNIYKYSCDTTKMQVDTLFAACMDEVVVWDTFIDDGKFSSKDPVIYKQPAELKALTSCWFTGKTALLFKRGRPNIHLNSKKYAIENCEMVRFVLMLDDDQYFYVANEHFIFTKSGSDEKTVKNVGLLASADTYRSDPIDTSRFFAHFKDRKQLLIIQLNRDFRSRLYYNDVVKYDVSQKYFVYINGQGEVKCLERGDGTPHRIEESDIDDLLNNSFDHSEIESILPFVDNNCVYLLNIEKKYVKRFLINGKKGFEIPQIDNVVNIWSTDGVVIQTRVDDHYFIHVQNMKFKTEKKQRIYAAALHKNLICLWIQKGQKFNHYTADLNKFNSMLDSQSRIDQLLKDFKQKLDDIVAPIYNDMLTKKNAIEHRINRAGMKIAELSNTVQTKNNLAVSVTELSEMEDDRFFQFVNDRNFVKNYLVFSRTPSMFLLVLAKKIIHMMTNRENDCKQNFPFWISLLYSTLSIIPIDSVTKAASKPFLNGLKPKIPDYIDFVDELNIEPSLKRSLNKNLIHIDVILSSFSTD</sequence>
<dbReference type="Proteomes" id="UP001470230">
    <property type="component" value="Unassembled WGS sequence"/>
</dbReference>
<gene>
    <name evidence="1" type="ORF">M9Y10_003490</name>
</gene>
<protein>
    <submittedName>
        <fullName evidence="1">Uncharacterized protein</fullName>
    </submittedName>
</protein>
<accession>A0ABR2JPI8</accession>
<keyword evidence="2" id="KW-1185">Reference proteome</keyword>
<proteinExistence type="predicted"/>
<dbReference type="SUPFAM" id="SSF82171">
    <property type="entry name" value="DPP6 N-terminal domain-like"/>
    <property type="match status" value="1"/>
</dbReference>
<comment type="caution">
    <text evidence="1">The sequence shown here is derived from an EMBL/GenBank/DDBJ whole genome shotgun (WGS) entry which is preliminary data.</text>
</comment>
<name>A0ABR2JPI8_9EUKA</name>
<evidence type="ECO:0000313" key="1">
    <source>
        <dbReference type="EMBL" id="KAK8880800.1"/>
    </source>
</evidence>
<dbReference type="EMBL" id="JAPFFF010000010">
    <property type="protein sequence ID" value="KAK8880800.1"/>
    <property type="molecule type" value="Genomic_DNA"/>
</dbReference>